<dbReference type="InterPro" id="IPR000843">
    <property type="entry name" value="HTH_LacI"/>
</dbReference>
<name>A0A0A2W423_BEABA</name>
<feature type="domain" description="HTH cro/C1-type" evidence="5">
    <location>
        <begin position="6"/>
        <end position="38"/>
    </location>
</feature>
<dbReference type="Proteomes" id="UP000030106">
    <property type="component" value="Unassembled WGS sequence"/>
</dbReference>
<evidence type="ECO:0000259" key="6">
    <source>
        <dbReference type="PROSITE" id="PS51186"/>
    </source>
</evidence>
<dbReference type="Pfam" id="PF13302">
    <property type="entry name" value="Acetyltransf_3"/>
    <property type="match status" value="1"/>
</dbReference>
<dbReference type="CDD" id="cd06289">
    <property type="entry name" value="PBP1_MalI-like"/>
    <property type="match status" value="1"/>
</dbReference>
<evidence type="ECO:0000313" key="8">
    <source>
        <dbReference type="Proteomes" id="UP000030106"/>
    </source>
</evidence>
<protein>
    <recommendedName>
        <fullName evidence="2">Multiprotein-bridging factor 1</fullName>
    </recommendedName>
</protein>
<accession>A0A0A2W423</accession>
<comment type="similarity">
    <text evidence="1">Belongs to the MBF1 family.</text>
</comment>
<evidence type="ECO:0000256" key="1">
    <source>
        <dbReference type="ARBA" id="ARBA00009802"/>
    </source>
</evidence>
<dbReference type="HOGENOM" id="CLU_510873_0_0_1"/>
<dbReference type="PANTHER" id="PTHR43610:SF1">
    <property type="entry name" value="N-ACETYLTRANSFERASE DOMAIN-CONTAINING PROTEIN"/>
    <property type="match status" value="1"/>
</dbReference>
<dbReference type="PROSITE" id="PS50943">
    <property type="entry name" value="HTH_CROC1"/>
    <property type="match status" value="1"/>
</dbReference>
<proteinExistence type="inferred from homology"/>
<gene>
    <name evidence="7" type="ORF">BBAD15_g1079</name>
</gene>
<comment type="function">
    <text evidence="3">Transcriptional coactivator that stimulates GCN4-dependent transcriptional activity by bridging the DNA-binding region of GCN4 and TBP (SPT15), thereby recruiting TBP to GCN4-bound promoters. Involved in induction of the ribosome quality control (RQC) pathway; a pathway that degrades nascent peptide chains during problematic translation. Required to prevent stalled ribosomes from frameshifting.</text>
</comment>
<evidence type="ECO:0000256" key="2">
    <source>
        <dbReference type="ARBA" id="ARBA00014317"/>
    </source>
</evidence>
<dbReference type="NCBIfam" id="NF007449">
    <property type="entry name" value="PRK10014.1"/>
    <property type="match status" value="1"/>
</dbReference>
<sequence length="533" mass="58789">MSTLTKRITINEVAEAAGVSVTTVSLVLSGKGRISTATGQRVNEAIEKLGFVRNRQAASLRGGQSGVIGLIVRDLCNPFYAELTAGLTEALEQQGQLLFLTQSGSQGQHMQRCFDTLVAQGVDGIIIAGAAGQGADLRDMAVQNKVPLVFASRASYLDEVDIIRPDNMQAAQMVTEHLIKRGHQRIAWLGGRSSSLTRAERLGGFCATLMQHGLPFHSDWILECEPSQKQAADAITELLHNFPTISAVVCHNSTVAMGAWFGLTRAGWQMGGGSVDSYYDRHIALAGFAEVTEDELDDVPMTWVTTPAREIGRSAAQRILQRAQESDVVFSNQIMPARMSEFPTLIGQRIKLRPLALSDAPRLVEAASDGELWNLPFTVVPSAQTVNDYIQHALNGRQAGTILPFVTVDIESGDVIGCTRFWKIDTKNRKLEIGSTWLAARWQRTWANTEAKYLMLQYAFETLACVRVQFTTDVINEKSRRAILRLGAKQEGIVRHERIMPDGRKRDSVRFSIIDDEWPEIRETLAALLADRN</sequence>
<evidence type="ECO:0000259" key="4">
    <source>
        <dbReference type="PROSITE" id="PS50932"/>
    </source>
</evidence>
<dbReference type="PROSITE" id="PS50932">
    <property type="entry name" value="HTH_LACI_2"/>
    <property type="match status" value="1"/>
</dbReference>
<dbReference type="CDD" id="cd01392">
    <property type="entry name" value="HTH_LacI"/>
    <property type="match status" value="1"/>
</dbReference>
<dbReference type="Gene3D" id="1.10.260.40">
    <property type="entry name" value="lambda repressor-like DNA-binding domains"/>
    <property type="match status" value="1"/>
</dbReference>
<dbReference type="AlphaFoldDB" id="A0A0A2W423"/>
<dbReference type="Gene3D" id="3.40.50.2300">
    <property type="match status" value="2"/>
</dbReference>
<evidence type="ECO:0000313" key="7">
    <source>
        <dbReference type="EMBL" id="KGQ13155.1"/>
    </source>
</evidence>
<dbReference type="SUPFAM" id="SSF55729">
    <property type="entry name" value="Acyl-CoA N-acyltransferases (Nat)"/>
    <property type="match status" value="1"/>
</dbReference>
<dbReference type="PANTHER" id="PTHR43610">
    <property type="entry name" value="BLL6696 PROTEIN"/>
    <property type="match status" value="1"/>
</dbReference>
<dbReference type="GO" id="GO:0016747">
    <property type="term" value="F:acyltransferase activity, transferring groups other than amino-acyl groups"/>
    <property type="evidence" value="ECO:0007669"/>
    <property type="project" value="InterPro"/>
</dbReference>
<dbReference type="InterPro" id="IPR028082">
    <property type="entry name" value="Peripla_BP_I"/>
</dbReference>
<dbReference type="SMART" id="SM00354">
    <property type="entry name" value="HTH_LACI"/>
    <property type="match status" value="1"/>
</dbReference>
<evidence type="ECO:0000256" key="3">
    <source>
        <dbReference type="ARBA" id="ARBA00035107"/>
    </source>
</evidence>
<reference evidence="7 8" key="1">
    <citation type="submission" date="2012-10" db="EMBL/GenBank/DDBJ databases">
        <title>Genome sequencing and analysis of entomopathogenic fungi Beauveria bassiana D1-5.</title>
        <authorList>
            <person name="Li Q."/>
            <person name="Wang L."/>
            <person name="Zhang Z."/>
            <person name="Wang Q."/>
            <person name="Ren J."/>
            <person name="Wang M."/>
            <person name="Xu W."/>
            <person name="Wang J."/>
            <person name="Lu Y."/>
            <person name="Du Q."/>
            <person name="Sun Z."/>
        </authorList>
    </citation>
    <scope>NUCLEOTIDE SEQUENCE [LARGE SCALE GENOMIC DNA]</scope>
    <source>
        <strain evidence="7 8">D1-5</strain>
    </source>
</reference>
<evidence type="ECO:0000259" key="5">
    <source>
        <dbReference type="PROSITE" id="PS50943"/>
    </source>
</evidence>
<organism evidence="7 8">
    <name type="scientific">Beauveria bassiana D1-5</name>
    <dbReference type="NCBI Taxonomy" id="1245745"/>
    <lineage>
        <taxon>Eukaryota</taxon>
        <taxon>Fungi</taxon>
        <taxon>Dikarya</taxon>
        <taxon>Ascomycota</taxon>
        <taxon>Pezizomycotina</taxon>
        <taxon>Sordariomycetes</taxon>
        <taxon>Hypocreomycetidae</taxon>
        <taxon>Hypocreales</taxon>
        <taxon>Cordycipitaceae</taxon>
        <taxon>Beauveria</taxon>
    </lineage>
</organism>
<dbReference type="SUPFAM" id="SSF53822">
    <property type="entry name" value="Periplasmic binding protein-like I"/>
    <property type="match status" value="1"/>
</dbReference>
<comment type="caution">
    <text evidence="7">The sequence shown here is derived from an EMBL/GenBank/DDBJ whole genome shotgun (WGS) entry which is preliminary data.</text>
</comment>
<dbReference type="Pfam" id="PF00356">
    <property type="entry name" value="LacI"/>
    <property type="match status" value="1"/>
</dbReference>
<dbReference type="InterPro" id="IPR001761">
    <property type="entry name" value="Peripla_BP/Lac1_sug-bd_dom"/>
</dbReference>
<dbReference type="GO" id="GO:0003677">
    <property type="term" value="F:DNA binding"/>
    <property type="evidence" value="ECO:0007669"/>
    <property type="project" value="InterPro"/>
</dbReference>
<dbReference type="GO" id="GO:0006355">
    <property type="term" value="P:regulation of DNA-templated transcription"/>
    <property type="evidence" value="ECO:0007669"/>
    <property type="project" value="InterPro"/>
</dbReference>
<dbReference type="PROSITE" id="PS51186">
    <property type="entry name" value="GNAT"/>
    <property type="match status" value="1"/>
</dbReference>
<feature type="domain" description="N-acetyltransferase" evidence="6">
    <location>
        <begin position="350"/>
        <end position="507"/>
    </location>
</feature>
<feature type="domain" description="HTH lacI-type" evidence="4">
    <location>
        <begin position="8"/>
        <end position="62"/>
    </location>
</feature>
<dbReference type="PROSITE" id="PS00356">
    <property type="entry name" value="HTH_LACI_1"/>
    <property type="match status" value="1"/>
</dbReference>
<dbReference type="Pfam" id="PF00532">
    <property type="entry name" value="Peripla_BP_1"/>
    <property type="match status" value="1"/>
</dbReference>
<dbReference type="Gene3D" id="3.40.630.30">
    <property type="match status" value="1"/>
</dbReference>
<dbReference type="SUPFAM" id="SSF47413">
    <property type="entry name" value="lambda repressor-like DNA-binding domains"/>
    <property type="match status" value="1"/>
</dbReference>
<dbReference type="InterPro" id="IPR010982">
    <property type="entry name" value="Lambda_DNA-bd_dom_sf"/>
</dbReference>
<dbReference type="InterPro" id="IPR000182">
    <property type="entry name" value="GNAT_dom"/>
</dbReference>
<dbReference type="EMBL" id="ANFO01000054">
    <property type="protein sequence ID" value="KGQ13155.1"/>
    <property type="molecule type" value="Genomic_DNA"/>
</dbReference>
<dbReference type="InterPro" id="IPR001387">
    <property type="entry name" value="Cro/C1-type_HTH"/>
</dbReference>
<dbReference type="InterPro" id="IPR016181">
    <property type="entry name" value="Acyl_CoA_acyltransferase"/>
</dbReference>